<evidence type="ECO:0000313" key="2">
    <source>
        <dbReference type="EMBL" id="BBA49230.1"/>
    </source>
</evidence>
<organism evidence="2">
    <name type="scientific">Oryzias latipes</name>
    <name type="common">Japanese rice fish</name>
    <name type="synonym">Japanese killifish</name>
    <dbReference type="NCBI Taxonomy" id="8090"/>
    <lineage>
        <taxon>Eukaryota</taxon>
        <taxon>Metazoa</taxon>
        <taxon>Chordata</taxon>
        <taxon>Craniata</taxon>
        <taxon>Vertebrata</taxon>
        <taxon>Euteleostomi</taxon>
        <taxon>Actinopterygii</taxon>
        <taxon>Neopterygii</taxon>
        <taxon>Teleostei</taxon>
        <taxon>Neoteleostei</taxon>
        <taxon>Acanthomorphata</taxon>
        <taxon>Ovalentaria</taxon>
        <taxon>Atherinomorphae</taxon>
        <taxon>Beloniformes</taxon>
        <taxon>Adrianichthyidae</taxon>
        <taxon>Oryziinae</taxon>
        <taxon>Oryzias</taxon>
    </lineage>
</organism>
<dbReference type="EMBL" id="LC199500">
    <property type="protein sequence ID" value="BBA49230.1"/>
    <property type="molecule type" value="Genomic_DNA"/>
</dbReference>
<feature type="compositionally biased region" description="Basic and acidic residues" evidence="1">
    <location>
        <begin position="252"/>
        <end position="274"/>
    </location>
</feature>
<accession>A0A286P9W9</accession>
<sequence length="776" mass="85589">MKRAKRRVNTAEQQQQQRSGPLGGTQRPSPDRVYKPVCYLTRGSEENEWNVWNASSEAVNLRPGDKCSARILDRNFESCASIVVQALVDLVLLGCSGRACALDRDVRFHTDARGVLQCAARQDELTRLCLSKGVDCSLFLNCYAQKPEDEKGEDSRLGARLQVLFARSVKEMLRRQYDVTHHYPLFRRALSLHYTSEVRSGPPEVEDMVAPGGLLDRSAEEHVTLHGVPLVGSDRFSFSRWRYYEEDEDPAEDHRKGEARDGSVDETEGDKLDVEEPGSAEAEGETPISGGNGSSREEEVGGNDGEDLASGEDEDVAAVDPGIAHGVGEIYAAFNNLSGTLTDGPKGFPYAFTVFTGAELRFNDLVDYCLKRASGPLGPLPARCHWGSINPVLLMEDPVDRDTGKVSRRYTVTSRGHLSTLIARSSSSSPCDRPPPCYNEVFLPGRPVSRLNLDLDLKCCRGCSEKFSNRTDRATKARLCQNVVSSLVLVAAESVLGLAGVKRAEVEGNPELSGELCRSLGKFAAYQRVSTAKAKLSMRILWYLPVELCSFDGIEVYGRLLREMERRSLRYSVLSYPDDQSQCGLCDLRRAVGERRVSGSGWLRTEDPNAGSRRRSAIDKAPYSCRKCVRLPNCSKDGFAFEYVDTFNAREDLEDPRFEDPCALSVGLSSNPIAPDVTSLGARFECAVGAERIWPGPEMERPGAPDRAVAESEARRLSDQWGVPVTLRTTGSGLVYVQADEKSETYPCPIHGRVHSRTKLCALVFDSHTKAKCFVA</sequence>
<feature type="compositionally biased region" description="Acidic residues" evidence="1">
    <location>
        <begin position="275"/>
        <end position="284"/>
    </location>
</feature>
<feature type="compositionally biased region" description="Polar residues" evidence="1">
    <location>
        <begin position="10"/>
        <end position="19"/>
    </location>
</feature>
<reference evidence="2" key="1">
    <citation type="journal article" date="2017" name="Nat. Commun.">
        <title>Complete fusion of a transposon and herpesvirus created the Teratorn mobile element in medaka fish.</title>
        <authorList>
            <person name="Inoue Y."/>
            <person name="Saga T."/>
            <person name="Aikawa T."/>
            <person name="Kumagai M."/>
            <person name="Shimada A."/>
            <person name="Kawaguchi Y."/>
            <person name="Naruse K."/>
            <person name="Morishita S."/>
            <person name="Koga A."/>
            <person name="Takeda H."/>
        </authorList>
    </citation>
    <scope>NUCLEOTIDE SEQUENCE</scope>
</reference>
<protein>
    <submittedName>
        <fullName evidence="2">Primase</fullName>
    </submittedName>
</protein>
<name>A0A286P9W9_ORYLA</name>
<feature type="region of interest" description="Disordered" evidence="1">
    <location>
        <begin position="1"/>
        <end position="33"/>
    </location>
</feature>
<gene>
    <name evidence="2" type="primary">ORF71</name>
</gene>
<feature type="region of interest" description="Disordered" evidence="1">
    <location>
        <begin position="246"/>
        <end position="310"/>
    </location>
</feature>
<proteinExistence type="predicted"/>
<dbReference type="AlphaFoldDB" id="A0A286P9W9"/>
<evidence type="ECO:0000256" key="1">
    <source>
        <dbReference type="SAM" id="MobiDB-lite"/>
    </source>
</evidence>
<feature type="compositionally biased region" description="Acidic residues" evidence="1">
    <location>
        <begin position="300"/>
        <end position="310"/>
    </location>
</feature>